<reference evidence="1 2" key="2">
    <citation type="submission" date="2009-02" db="EMBL/GenBank/DDBJ databases">
        <title>Draft genome sequence of Holdemania filiformis DSM 12042.</title>
        <authorList>
            <person name="Sudarsanam P."/>
            <person name="Ley R."/>
            <person name="Guruge J."/>
            <person name="Turnbaugh P.J."/>
            <person name="Mahowald M."/>
            <person name="Liep D."/>
            <person name="Gordon J."/>
        </authorList>
    </citation>
    <scope>NUCLEOTIDE SEQUENCE [LARGE SCALE GENOMIC DNA]</scope>
    <source>
        <strain evidence="1 2">DSM 12042</strain>
    </source>
</reference>
<comment type="caution">
    <text evidence="1">The sequence shown here is derived from an EMBL/GenBank/DDBJ whole genome shotgun (WGS) entry which is preliminary data.</text>
</comment>
<evidence type="ECO:0000313" key="1">
    <source>
        <dbReference type="EMBL" id="EEF69456.1"/>
    </source>
</evidence>
<reference evidence="1 2" key="1">
    <citation type="submission" date="2008-12" db="EMBL/GenBank/DDBJ databases">
        <authorList>
            <person name="Fulton L."/>
            <person name="Clifton S."/>
            <person name="Fulton B."/>
            <person name="Xu J."/>
            <person name="Minx P."/>
            <person name="Pepin K.H."/>
            <person name="Johnson M."/>
            <person name="Bhonagiri V."/>
            <person name="Nash W.E."/>
            <person name="Mardis E.R."/>
            <person name="Wilson R.K."/>
        </authorList>
    </citation>
    <scope>NUCLEOTIDE SEQUENCE [LARGE SCALE GENOMIC DNA]</scope>
    <source>
        <strain evidence="1 2">DSM 12042</strain>
    </source>
</reference>
<proteinExistence type="predicted"/>
<dbReference type="STRING" id="545696.HOLDEFILI_00359"/>
<protein>
    <submittedName>
        <fullName evidence="1">Uncharacterized protein</fullName>
    </submittedName>
</protein>
<sequence>MFFSIDFTSVSTRKRGHEKLTFHEPLCSMGVLYRNTFFSSRIFF</sequence>
<name>B9Y3I3_9FIRM</name>
<dbReference type="Proteomes" id="UP000005950">
    <property type="component" value="Unassembled WGS sequence"/>
</dbReference>
<evidence type="ECO:0000313" key="2">
    <source>
        <dbReference type="Proteomes" id="UP000005950"/>
    </source>
</evidence>
<accession>B9Y3I3</accession>
<dbReference type="AlphaFoldDB" id="B9Y3I3"/>
<dbReference type="HOGENOM" id="CLU_3217196_0_0_9"/>
<gene>
    <name evidence="1" type="ORF">HOLDEFILI_00359</name>
</gene>
<organism evidence="1 2">
    <name type="scientific">Holdemania filiformis DSM 12042</name>
    <dbReference type="NCBI Taxonomy" id="545696"/>
    <lineage>
        <taxon>Bacteria</taxon>
        <taxon>Bacillati</taxon>
        <taxon>Bacillota</taxon>
        <taxon>Erysipelotrichia</taxon>
        <taxon>Erysipelotrichales</taxon>
        <taxon>Erysipelotrichaceae</taxon>
        <taxon>Holdemania</taxon>
    </lineage>
</organism>
<dbReference type="EMBL" id="ACCF01000020">
    <property type="protein sequence ID" value="EEF69456.1"/>
    <property type="molecule type" value="Genomic_DNA"/>
</dbReference>